<evidence type="ECO:0000313" key="1">
    <source>
        <dbReference type="EMBL" id="QDU30893.1"/>
    </source>
</evidence>
<dbReference type="EMBL" id="CP036274">
    <property type="protein sequence ID" value="QDU30893.1"/>
    <property type="molecule type" value="Genomic_DNA"/>
</dbReference>
<reference evidence="1 2" key="1">
    <citation type="submission" date="2019-02" db="EMBL/GenBank/DDBJ databases">
        <title>Deep-cultivation of Planctomycetes and their phenomic and genomic characterization uncovers novel biology.</title>
        <authorList>
            <person name="Wiegand S."/>
            <person name="Jogler M."/>
            <person name="Boedeker C."/>
            <person name="Pinto D."/>
            <person name="Vollmers J."/>
            <person name="Rivas-Marin E."/>
            <person name="Kohn T."/>
            <person name="Peeters S.H."/>
            <person name="Heuer A."/>
            <person name="Rast P."/>
            <person name="Oberbeckmann S."/>
            <person name="Bunk B."/>
            <person name="Jeske O."/>
            <person name="Meyerdierks A."/>
            <person name="Storesund J.E."/>
            <person name="Kallscheuer N."/>
            <person name="Luecker S."/>
            <person name="Lage O.M."/>
            <person name="Pohl T."/>
            <person name="Merkel B.J."/>
            <person name="Hornburger P."/>
            <person name="Mueller R.-W."/>
            <person name="Bruemmer F."/>
            <person name="Labrenz M."/>
            <person name="Spormann A.M."/>
            <person name="Op den Camp H."/>
            <person name="Overmann J."/>
            <person name="Amann R."/>
            <person name="Jetten M.S.M."/>
            <person name="Mascher T."/>
            <person name="Medema M.H."/>
            <person name="Devos D.P."/>
            <person name="Kaster A.-K."/>
            <person name="Ovreas L."/>
            <person name="Rohde M."/>
            <person name="Galperin M.Y."/>
            <person name="Jogler C."/>
        </authorList>
    </citation>
    <scope>NUCLEOTIDE SEQUENCE [LARGE SCALE GENOMIC DNA]</scope>
    <source>
        <strain evidence="1 2">ETA_A8</strain>
    </source>
</reference>
<accession>A0A517YL05</accession>
<dbReference type="OrthoDB" id="9918159at2"/>
<dbReference type="RefSeq" id="WP_145097138.1">
    <property type="nucleotide sequence ID" value="NZ_CP036274.1"/>
</dbReference>
<organism evidence="1 2">
    <name type="scientific">Anatilimnocola aggregata</name>
    <dbReference type="NCBI Taxonomy" id="2528021"/>
    <lineage>
        <taxon>Bacteria</taxon>
        <taxon>Pseudomonadati</taxon>
        <taxon>Planctomycetota</taxon>
        <taxon>Planctomycetia</taxon>
        <taxon>Pirellulales</taxon>
        <taxon>Pirellulaceae</taxon>
        <taxon>Anatilimnocola</taxon>
    </lineage>
</organism>
<proteinExistence type="predicted"/>
<dbReference type="Proteomes" id="UP000315017">
    <property type="component" value="Chromosome"/>
</dbReference>
<keyword evidence="2" id="KW-1185">Reference proteome</keyword>
<dbReference type="AlphaFoldDB" id="A0A517YL05"/>
<evidence type="ECO:0000313" key="2">
    <source>
        <dbReference type="Proteomes" id="UP000315017"/>
    </source>
</evidence>
<name>A0A517YL05_9BACT</name>
<gene>
    <name evidence="1" type="ORF">ETAA8_60420</name>
</gene>
<protein>
    <submittedName>
        <fullName evidence="1">Uncharacterized protein</fullName>
    </submittedName>
</protein>
<dbReference type="KEGG" id="aagg:ETAA8_60420"/>
<sequence length="228" mass="25985">MLKTHLSPVFDGLLWVSMFSCLTLTAQGPEQLAQAADYRELVAGLASPNKNATTTHGGEPHVRFPAGYDVEAQRRIDQTRKELQENFEAALPFLVEALDDKRYCMTVSWAEGDAYYNYSVGAICRDIIASQLEVYRNKIRFSDAPHWNRYNYPLISKQQMKKRDGRRLAELQVEAIDWAINKLDAAGNRQNDDDKTAVAELKKLRTDILESGIPAKPNRLLRPVFRDR</sequence>